<dbReference type="AlphaFoldDB" id="A0A653DRY8"/>
<protein>
    <submittedName>
        <fullName evidence="1">Uncharacterized protein</fullName>
    </submittedName>
</protein>
<proteinExistence type="predicted"/>
<accession>A0A653DRY8</accession>
<reference evidence="1 2" key="1">
    <citation type="submission" date="2019-01" db="EMBL/GenBank/DDBJ databases">
        <authorList>
            <person name="Sayadi A."/>
        </authorList>
    </citation>
    <scope>NUCLEOTIDE SEQUENCE [LARGE SCALE GENOMIC DNA]</scope>
</reference>
<dbReference type="EMBL" id="CAACVG010014273">
    <property type="protein sequence ID" value="VEN62964.1"/>
    <property type="molecule type" value="Genomic_DNA"/>
</dbReference>
<sequence>MYPPCTSYLHMPLTCMQATIPFYRHVYLRLMNTCTMGRQTVYMINRVINIQGVN</sequence>
<evidence type="ECO:0000313" key="2">
    <source>
        <dbReference type="Proteomes" id="UP000410492"/>
    </source>
</evidence>
<dbReference type="Proteomes" id="UP000410492">
    <property type="component" value="Unassembled WGS sequence"/>
</dbReference>
<organism evidence="1 2">
    <name type="scientific">Callosobruchus maculatus</name>
    <name type="common">Southern cowpea weevil</name>
    <name type="synonym">Pulse bruchid</name>
    <dbReference type="NCBI Taxonomy" id="64391"/>
    <lineage>
        <taxon>Eukaryota</taxon>
        <taxon>Metazoa</taxon>
        <taxon>Ecdysozoa</taxon>
        <taxon>Arthropoda</taxon>
        <taxon>Hexapoda</taxon>
        <taxon>Insecta</taxon>
        <taxon>Pterygota</taxon>
        <taxon>Neoptera</taxon>
        <taxon>Endopterygota</taxon>
        <taxon>Coleoptera</taxon>
        <taxon>Polyphaga</taxon>
        <taxon>Cucujiformia</taxon>
        <taxon>Chrysomeloidea</taxon>
        <taxon>Chrysomelidae</taxon>
        <taxon>Bruchinae</taxon>
        <taxon>Bruchini</taxon>
        <taxon>Callosobruchus</taxon>
    </lineage>
</organism>
<evidence type="ECO:0000313" key="1">
    <source>
        <dbReference type="EMBL" id="VEN62964.1"/>
    </source>
</evidence>
<keyword evidence="2" id="KW-1185">Reference proteome</keyword>
<gene>
    <name evidence="1" type="ORF">CALMAC_LOCUS19932</name>
</gene>
<name>A0A653DRY8_CALMS</name>